<evidence type="ECO:0000259" key="2">
    <source>
        <dbReference type="Pfam" id="PF05378"/>
    </source>
</evidence>
<dbReference type="InterPro" id="IPR043129">
    <property type="entry name" value="ATPase_NBD"/>
</dbReference>
<feature type="domain" description="Hydantoinase/oxoprolinase N-terminal" evidence="2">
    <location>
        <begin position="12"/>
        <end position="195"/>
    </location>
</feature>
<dbReference type="Proteomes" id="UP001597506">
    <property type="component" value="Unassembled WGS sequence"/>
</dbReference>
<reference evidence="5" key="1">
    <citation type="journal article" date="2019" name="Int. J. Syst. Evol. Microbiol.">
        <title>The Global Catalogue of Microorganisms (GCM) 10K type strain sequencing project: providing services to taxonomists for standard genome sequencing and annotation.</title>
        <authorList>
            <consortium name="The Broad Institute Genomics Platform"/>
            <consortium name="The Broad Institute Genome Sequencing Center for Infectious Disease"/>
            <person name="Wu L."/>
            <person name="Ma J."/>
        </authorList>
    </citation>
    <scope>NUCLEOTIDE SEQUENCE [LARGE SCALE GENOMIC DNA]</scope>
    <source>
        <strain evidence="5">KCTC 3913</strain>
    </source>
</reference>
<evidence type="ECO:0000313" key="4">
    <source>
        <dbReference type="EMBL" id="MFD2682652.1"/>
    </source>
</evidence>
<dbReference type="InterPro" id="IPR045079">
    <property type="entry name" value="Oxoprolinase-like"/>
</dbReference>
<dbReference type="InterPro" id="IPR049517">
    <property type="entry name" value="ACX-like_C"/>
</dbReference>
<dbReference type="PANTHER" id="PTHR11365">
    <property type="entry name" value="5-OXOPROLINASE RELATED"/>
    <property type="match status" value="1"/>
</dbReference>
<evidence type="ECO:0000313" key="5">
    <source>
        <dbReference type="Proteomes" id="UP001597506"/>
    </source>
</evidence>
<dbReference type="InterPro" id="IPR008040">
    <property type="entry name" value="Hydant_A_N"/>
</dbReference>
<dbReference type="RefSeq" id="WP_377937294.1">
    <property type="nucleotide sequence ID" value="NZ_JBHUMF010000031.1"/>
</dbReference>
<dbReference type="InterPro" id="IPR002821">
    <property type="entry name" value="Hydantoinase_A"/>
</dbReference>
<sequence>MEVLVEKETKYHVGIDIGGTFTDLVLSDHEGNVHRAKALTTHGRYTEGIINALTKVSKKLNTEIENLLSKTELFINGTTIVTNAIAELKGDTVGLITTRGFKDTMRIARSARTNEYNMHTQTNLPEIVKRSAIVEVDERVDSSGKVVIELDVDQVREQIRYLVEEEKVESFAVCLLWSFKNPKHEKQIKAIVQEMYPDKFITISSEIYPVEREYERMVTTVLNSFSGQAVEKYVDILESELRERGLHVPVGLMQSIGGVLSSEEAKYRAINLINSGPVGGVLGANNLGKLLGLKDVITADMGGTSFDTALIKDNQLGLGHRAELNRFMTGLSMVDITAIGAGGGSICWIDDRNAPRVGPESAGSFPGPACYGQGGENPAITDVVVALGMINPDLFLGGEMELSKEASIEAIKTKIADPLGWDVNQAASGLYRIVVDSMSNAARSVSIEKGFDPREFTVISYGGASPLFIAPICKNLGIKKVVIPANSSVFSAYGLLWSDNIRSFAQTVNWNVNNGQTADINELLNNLVNQAKDALYSNGFADENIEVIKEGDFKFAGQAFEITIPLPDGNITELDKEEIIANFVETYERLYGKGTAWEGSDVIMLNCRVTGVGKTVKPKIKSNEVEGKEKVEAHKYSEVFLPDMNEARQIPTFVSQNISVGDQISGPAIVEAGDTTIYVPENSNITKDEYLNYVMEVR</sequence>
<evidence type="ECO:0000259" key="3">
    <source>
        <dbReference type="Pfam" id="PF19278"/>
    </source>
</evidence>
<accession>A0ABW5RW26</accession>
<feature type="domain" description="Hydantoinase A/oxoprolinase" evidence="1">
    <location>
        <begin position="216"/>
        <end position="499"/>
    </location>
</feature>
<gene>
    <name evidence="4" type="ORF">ACFSUL_18090</name>
</gene>
<organism evidence="4 5">
    <name type="scientific">Bacillus seohaeanensis</name>
    <dbReference type="NCBI Taxonomy" id="284580"/>
    <lineage>
        <taxon>Bacteria</taxon>
        <taxon>Bacillati</taxon>
        <taxon>Bacillota</taxon>
        <taxon>Bacilli</taxon>
        <taxon>Bacillales</taxon>
        <taxon>Bacillaceae</taxon>
        <taxon>Bacillus</taxon>
    </lineage>
</organism>
<dbReference type="Pfam" id="PF19278">
    <property type="entry name" value="Hydant_A_C"/>
    <property type="match status" value="1"/>
</dbReference>
<keyword evidence="5" id="KW-1185">Reference proteome</keyword>
<dbReference type="SUPFAM" id="SSF53067">
    <property type="entry name" value="Actin-like ATPase domain"/>
    <property type="match status" value="1"/>
</dbReference>
<dbReference type="Gene3D" id="3.30.420.40">
    <property type="match status" value="1"/>
</dbReference>
<comment type="caution">
    <text evidence="4">The sequence shown here is derived from an EMBL/GenBank/DDBJ whole genome shotgun (WGS) entry which is preliminary data.</text>
</comment>
<dbReference type="PANTHER" id="PTHR11365:SF23">
    <property type="entry name" value="HYPOTHETICAL 5-OXOPROLINASE (EUROFUNG)-RELATED"/>
    <property type="match status" value="1"/>
</dbReference>
<feature type="domain" description="Acetophenone carboxylase-like C-terminal" evidence="3">
    <location>
        <begin position="517"/>
        <end position="690"/>
    </location>
</feature>
<protein>
    <submittedName>
        <fullName evidence="4">Hydantoinase/oxoprolinase family protein</fullName>
    </submittedName>
</protein>
<proteinExistence type="predicted"/>
<dbReference type="Pfam" id="PF05378">
    <property type="entry name" value="Hydant_A_N"/>
    <property type="match status" value="1"/>
</dbReference>
<evidence type="ECO:0000259" key="1">
    <source>
        <dbReference type="Pfam" id="PF01968"/>
    </source>
</evidence>
<dbReference type="EMBL" id="JBHUMF010000031">
    <property type="protein sequence ID" value="MFD2682652.1"/>
    <property type="molecule type" value="Genomic_DNA"/>
</dbReference>
<name>A0ABW5RW26_9BACI</name>
<dbReference type="Pfam" id="PF01968">
    <property type="entry name" value="Hydantoinase_A"/>
    <property type="match status" value="1"/>
</dbReference>